<dbReference type="InterPro" id="IPR029063">
    <property type="entry name" value="SAM-dependent_MTases_sf"/>
</dbReference>
<dbReference type="Gene3D" id="3.40.50.150">
    <property type="entry name" value="Vaccinia Virus protein VP39"/>
    <property type="match status" value="1"/>
</dbReference>
<dbReference type="AlphaFoldDB" id="A0A9D1MRL6"/>
<reference evidence="1" key="1">
    <citation type="submission" date="2020-10" db="EMBL/GenBank/DDBJ databases">
        <authorList>
            <person name="Gilroy R."/>
        </authorList>
    </citation>
    <scope>NUCLEOTIDE SEQUENCE</scope>
    <source>
        <strain evidence="1">CHK136-897</strain>
    </source>
</reference>
<comment type="caution">
    <text evidence="1">The sequence shown here is derived from an EMBL/GenBank/DDBJ whole genome shotgun (WGS) entry which is preliminary data.</text>
</comment>
<sequence>MSKKPDFGLMDIPLSCSMFLEPALNKYAGNIVPLSSNTKKFVHEWNIALMSVIKSPKYRRYLGDVGRKILSRTLESERFPIKCVDSAKSVPLHSLHYAIRFSESIKFLADKITANKGIKFVDFGCGFSPLAPVIQSEYKISDSYCIDNKPEIIEVYSLVSEKVAGFSPKSISWQQAKNMALSGNLNTVIAMGVLPYIDIEGQVSCLKFINKNFPNFLIEIKYNNNSSTTGENVFDLNKLQKLKLDVENANTLETTMIRNSLRYLHRFIGAMPDKRYFLKNDRSLFLSR</sequence>
<organism evidence="1 2">
    <name type="scientific">Candidatus Enterousia avicola</name>
    <dbReference type="NCBI Taxonomy" id="2840787"/>
    <lineage>
        <taxon>Bacteria</taxon>
        <taxon>Pseudomonadati</taxon>
        <taxon>Pseudomonadota</taxon>
        <taxon>Alphaproteobacteria</taxon>
        <taxon>Candidatus Enterousia</taxon>
    </lineage>
</organism>
<accession>A0A9D1MRL6</accession>
<evidence type="ECO:0000313" key="1">
    <source>
        <dbReference type="EMBL" id="HIU65162.1"/>
    </source>
</evidence>
<name>A0A9D1MRL6_9PROT</name>
<protein>
    <submittedName>
        <fullName evidence="1">Uncharacterized protein</fullName>
    </submittedName>
</protein>
<dbReference type="SUPFAM" id="SSF53335">
    <property type="entry name" value="S-adenosyl-L-methionine-dependent methyltransferases"/>
    <property type="match status" value="1"/>
</dbReference>
<dbReference type="EMBL" id="DVNO01000006">
    <property type="protein sequence ID" value="HIU65162.1"/>
    <property type="molecule type" value="Genomic_DNA"/>
</dbReference>
<gene>
    <name evidence="1" type="ORF">IAC63_00785</name>
</gene>
<proteinExistence type="predicted"/>
<reference evidence="1" key="2">
    <citation type="journal article" date="2021" name="PeerJ">
        <title>Extensive microbial diversity within the chicken gut microbiome revealed by metagenomics and culture.</title>
        <authorList>
            <person name="Gilroy R."/>
            <person name="Ravi A."/>
            <person name="Getino M."/>
            <person name="Pursley I."/>
            <person name="Horton D.L."/>
            <person name="Alikhan N.F."/>
            <person name="Baker D."/>
            <person name="Gharbi K."/>
            <person name="Hall N."/>
            <person name="Watson M."/>
            <person name="Adriaenssens E.M."/>
            <person name="Foster-Nyarko E."/>
            <person name="Jarju S."/>
            <person name="Secka A."/>
            <person name="Antonio M."/>
            <person name="Oren A."/>
            <person name="Chaudhuri R.R."/>
            <person name="La Ragione R."/>
            <person name="Hildebrand F."/>
            <person name="Pallen M.J."/>
        </authorList>
    </citation>
    <scope>NUCLEOTIDE SEQUENCE</scope>
    <source>
        <strain evidence="1">CHK136-897</strain>
    </source>
</reference>
<evidence type="ECO:0000313" key="2">
    <source>
        <dbReference type="Proteomes" id="UP000824142"/>
    </source>
</evidence>
<dbReference type="Proteomes" id="UP000824142">
    <property type="component" value="Unassembled WGS sequence"/>
</dbReference>